<feature type="transmembrane region" description="Helical" evidence="1">
    <location>
        <begin position="20"/>
        <end position="36"/>
    </location>
</feature>
<proteinExistence type="predicted"/>
<reference evidence="2 3" key="1">
    <citation type="submission" date="2016-03" db="EMBL/GenBank/DDBJ databases">
        <title>Genome sequence of Pontibacter sp. nov., of the family cytophagaceae, isolated from marine sediment of the Yellow Sea, China.</title>
        <authorList>
            <person name="Zhang G."/>
            <person name="Zhang R."/>
        </authorList>
    </citation>
    <scope>NUCLEOTIDE SEQUENCE [LARGE SCALE GENOMIC DNA]</scope>
    <source>
        <strain evidence="2 3">S10-8</strain>
    </source>
</reference>
<name>A0A1Q5PDG4_9BACT</name>
<keyword evidence="1" id="KW-1133">Transmembrane helix</keyword>
<accession>A0A1Q5PDG4</accession>
<evidence type="ECO:0000313" key="3">
    <source>
        <dbReference type="Proteomes" id="UP000186551"/>
    </source>
</evidence>
<evidence type="ECO:0000313" key="2">
    <source>
        <dbReference type="EMBL" id="OKL40233.1"/>
    </source>
</evidence>
<evidence type="ECO:0000256" key="1">
    <source>
        <dbReference type="SAM" id="Phobius"/>
    </source>
</evidence>
<dbReference type="EMBL" id="LVWA01000005">
    <property type="protein sequence ID" value="OKL40233.1"/>
    <property type="molecule type" value="Genomic_DNA"/>
</dbReference>
<dbReference type="Proteomes" id="UP000186551">
    <property type="component" value="Unassembled WGS sequence"/>
</dbReference>
<organism evidence="2 3">
    <name type="scientific">Pontibacter flavimaris</name>
    <dbReference type="NCBI Taxonomy" id="1797110"/>
    <lineage>
        <taxon>Bacteria</taxon>
        <taxon>Pseudomonadati</taxon>
        <taxon>Bacteroidota</taxon>
        <taxon>Cytophagia</taxon>
        <taxon>Cytophagales</taxon>
        <taxon>Hymenobacteraceae</taxon>
        <taxon>Pontibacter</taxon>
    </lineage>
</organism>
<keyword evidence="1" id="KW-0472">Membrane</keyword>
<keyword evidence="1" id="KW-0812">Transmembrane</keyword>
<comment type="caution">
    <text evidence="2">The sequence shown here is derived from an EMBL/GenBank/DDBJ whole genome shotgun (WGS) entry which is preliminary data.</text>
</comment>
<gene>
    <name evidence="2" type="ORF">A3841_18015</name>
</gene>
<dbReference type="STRING" id="1797110.A3841_18015"/>
<dbReference type="AlphaFoldDB" id="A0A1Q5PDG4"/>
<protein>
    <submittedName>
        <fullName evidence="2">Uncharacterized protein</fullName>
    </submittedName>
</protein>
<keyword evidence="3" id="KW-1185">Reference proteome</keyword>
<sequence length="60" mass="6947">MKGFFPFPLPFPGHQKMSLILYFIYLSAFAPYVWAIKRIAGAIRAKYFQHDSSLHFVPLA</sequence>